<evidence type="ECO:0000256" key="5">
    <source>
        <dbReference type="ARBA" id="ARBA00022692"/>
    </source>
</evidence>
<dbReference type="GO" id="GO:0005345">
    <property type="term" value="F:purine nucleobase transmembrane transporter activity"/>
    <property type="evidence" value="ECO:0007669"/>
    <property type="project" value="TreeGrafter"/>
</dbReference>
<dbReference type="Pfam" id="PF00860">
    <property type="entry name" value="Xan_ur_permease"/>
    <property type="match status" value="1"/>
</dbReference>
<dbReference type="GO" id="GO:0005886">
    <property type="term" value="C:plasma membrane"/>
    <property type="evidence" value="ECO:0007669"/>
    <property type="project" value="UniProtKB-SubCell"/>
</dbReference>
<keyword evidence="3 8" id="KW-0813">Transport</keyword>
<dbReference type="PIRSF" id="PIRSF005353">
    <property type="entry name" value="PbuG"/>
    <property type="match status" value="1"/>
</dbReference>
<comment type="subcellular location">
    <subcellularLocation>
        <location evidence="1 8">Cell membrane</location>
        <topology evidence="1 8">Multi-pass membrane protein</topology>
    </subcellularLocation>
</comment>
<evidence type="ECO:0000256" key="4">
    <source>
        <dbReference type="ARBA" id="ARBA00022475"/>
    </source>
</evidence>
<feature type="transmembrane region" description="Helical" evidence="9">
    <location>
        <begin position="428"/>
        <end position="448"/>
    </location>
</feature>
<dbReference type="Proteomes" id="UP000183047">
    <property type="component" value="Unassembled WGS sequence"/>
</dbReference>
<sequence length="449" mass="47517">MLEKLFKLKEHDTTVKREILAGITTFLTMAYILAVNPNILGTVMNANGVFVATAIASAIATFIMAFLANYPIGLSAGLGLNAYFAYTVCLSELASEENPFTIALTAVFVEGLLFILLSFFKFREQIINSIPQNLKFGISAGIGLFIAFIGMQNAHIIVANEATVVGLGSFSDLDMVLALVGLILIAALVHYKVTGGVLIGIIGTWIIGMILQAAGIYTAGNLFPDFSQGLQLGAISETAFKLNFGWAASHFIQFLAITFSFLYVDLFDTVGTVVGVADKAGLLDKDGNLPRVGQVFLADAVGTTAGAVLGTSTITSFVESSAGVAAGGRTGLTALTTGVMFLVSIVLSPLFLAIPSFATAPALIYVGMLMLMSVTKVKFDGDIADSVGAYLAVVMMPLSYSIATGIMFAVLAWVILKVIVKKAKDVSPVMWIVFCLFVLRIIALITNFQ</sequence>
<keyword evidence="6 8" id="KW-1133">Transmembrane helix</keyword>
<dbReference type="InterPro" id="IPR045018">
    <property type="entry name" value="Azg-like"/>
</dbReference>
<keyword evidence="7 8" id="KW-0472">Membrane</keyword>
<keyword evidence="4 8" id="KW-1003">Cell membrane</keyword>
<evidence type="ECO:0000256" key="9">
    <source>
        <dbReference type="SAM" id="Phobius"/>
    </source>
</evidence>
<keyword evidence="11" id="KW-1185">Reference proteome</keyword>
<dbReference type="EMBL" id="FMUR01000003">
    <property type="protein sequence ID" value="SCX76316.1"/>
    <property type="molecule type" value="Genomic_DNA"/>
</dbReference>
<feature type="transmembrane region" description="Helical" evidence="9">
    <location>
        <begin position="198"/>
        <end position="223"/>
    </location>
</feature>
<evidence type="ECO:0000256" key="6">
    <source>
        <dbReference type="ARBA" id="ARBA00022989"/>
    </source>
</evidence>
<feature type="transmembrane region" description="Helical" evidence="9">
    <location>
        <begin position="46"/>
        <end position="67"/>
    </location>
</feature>
<dbReference type="InterPro" id="IPR006043">
    <property type="entry name" value="NCS2"/>
</dbReference>
<keyword evidence="5 8" id="KW-0812">Transmembrane</keyword>
<feature type="transmembrane region" description="Helical" evidence="9">
    <location>
        <begin position="387"/>
        <end position="416"/>
    </location>
</feature>
<feature type="transmembrane region" description="Helical" evidence="9">
    <location>
        <begin position="20"/>
        <end position="40"/>
    </location>
</feature>
<name>A0A1G5AEK8_9FIRM</name>
<feature type="transmembrane region" description="Helical" evidence="9">
    <location>
        <begin position="134"/>
        <end position="155"/>
    </location>
</feature>
<accession>A0A1G5AEK8</accession>
<evidence type="ECO:0000256" key="7">
    <source>
        <dbReference type="ARBA" id="ARBA00023136"/>
    </source>
</evidence>
<feature type="transmembrane region" description="Helical" evidence="9">
    <location>
        <begin position="243"/>
        <end position="264"/>
    </location>
</feature>
<protein>
    <submittedName>
        <fullName evidence="10">Putative MFS transporter, AGZA family, xanthine/uracil permease</fullName>
    </submittedName>
</protein>
<gene>
    <name evidence="10" type="ORF">SAMN02910451_00183</name>
</gene>
<evidence type="ECO:0000313" key="10">
    <source>
        <dbReference type="EMBL" id="SCX76316.1"/>
    </source>
</evidence>
<evidence type="ECO:0000256" key="1">
    <source>
        <dbReference type="ARBA" id="ARBA00004651"/>
    </source>
</evidence>
<dbReference type="AlphaFoldDB" id="A0A1G5AEK8"/>
<evidence type="ECO:0000256" key="3">
    <source>
        <dbReference type="ARBA" id="ARBA00022448"/>
    </source>
</evidence>
<dbReference type="InterPro" id="IPR026033">
    <property type="entry name" value="Azg-like_bact_archaea"/>
</dbReference>
<dbReference type="STRING" id="185008.bhn_I1075"/>
<feature type="transmembrane region" description="Helical" evidence="9">
    <location>
        <begin position="339"/>
        <end position="367"/>
    </location>
</feature>
<evidence type="ECO:0000256" key="8">
    <source>
        <dbReference type="PIRNR" id="PIRNR005353"/>
    </source>
</evidence>
<reference evidence="11" key="1">
    <citation type="submission" date="2016-10" db="EMBL/GenBank/DDBJ databases">
        <authorList>
            <person name="Varghese N."/>
            <person name="Submissions S."/>
        </authorList>
    </citation>
    <scope>NUCLEOTIDE SEQUENCE [LARGE SCALE GENOMIC DNA]</scope>
    <source>
        <strain evidence="11">XBD2006</strain>
    </source>
</reference>
<dbReference type="PANTHER" id="PTHR43337:SF1">
    <property type="entry name" value="XANTHINE_URACIL PERMEASE C887.17-RELATED"/>
    <property type="match status" value="1"/>
</dbReference>
<dbReference type="PANTHER" id="PTHR43337">
    <property type="entry name" value="XANTHINE/URACIL PERMEASE C887.17-RELATED"/>
    <property type="match status" value="1"/>
</dbReference>
<feature type="transmembrane region" description="Helical" evidence="9">
    <location>
        <begin position="175"/>
        <end position="191"/>
    </location>
</feature>
<feature type="transmembrane region" description="Helical" evidence="9">
    <location>
        <begin position="100"/>
        <end position="122"/>
    </location>
</feature>
<evidence type="ECO:0000313" key="11">
    <source>
        <dbReference type="Proteomes" id="UP000183047"/>
    </source>
</evidence>
<evidence type="ECO:0000256" key="2">
    <source>
        <dbReference type="ARBA" id="ARBA00005697"/>
    </source>
</evidence>
<proteinExistence type="inferred from homology"/>
<comment type="similarity">
    <text evidence="2 8">Belongs to the nucleobase:cation symporter-2 (NCS2) (TC 2.A.40) family. Azg-like subfamily.</text>
</comment>
<organism evidence="10 11">
    <name type="scientific">Butyrivibrio hungatei</name>
    <dbReference type="NCBI Taxonomy" id="185008"/>
    <lineage>
        <taxon>Bacteria</taxon>
        <taxon>Bacillati</taxon>
        <taxon>Bacillota</taxon>
        <taxon>Clostridia</taxon>
        <taxon>Lachnospirales</taxon>
        <taxon>Lachnospiraceae</taxon>
        <taxon>Butyrivibrio</taxon>
    </lineage>
</organism>